<feature type="domain" description="N-acetyltransferase" evidence="3">
    <location>
        <begin position="3"/>
        <end position="167"/>
    </location>
</feature>
<evidence type="ECO:0000256" key="1">
    <source>
        <dbReference type="ARBA" id="ARBA00022679"/>
    </source>
</evidence>
<name>A0A1E3H6Y4_9HYPH</name>
<evidence type="ECO:0000256" key="2">
    <source>
        <dbReference type="ARBA" id="ARBA00023315"/>
    </source>
</evidence>
<comment type="caution">
    <text evidence="4">The sequence shown here is derived from an EMBL/GenBank/DDBJ whole genome shotgun (WGS) entry which is preliminary data.</text>
</comment>
<dbReference type="Proteomes" id="UP000094622">
    <property type="component" value="Unassembled WGS sequence"/>
</dbReference>
<keyword evidence="1 4" id="KW-0808">Transferase</keyword>
<dbReference type="PANTHER" id="PTHR43877">
    <property type="entry name" value="AMINOALKYLPHOSPHONATE N-ACETYLTRANSFERASE-RELATED-RELATED"/>
    <property type="match status" value="1"/>
</dbReference>
<evidence type="ECO:0000313" key="4">
    <source>
        <dbReference type="EMBL" id="ODN72099.1"/>
    </source>
</evidence>
<dbReference type="InterPro" id="IPR050832">
    <property type="entry name" value="Bact_Acetyltransf"/>
</dbReference>
<accession>A0A1E3H6Y4</accession>
<gene>
    <name evidence="4" type="primary">bar_1</name>
    <name evidence="4" type="ORF">A6302_00614</name>
</gene>
<evidence type="ECO:0000313" key="5">
    <source>
        <dbReference type="Proteomes" id="UP000094622"/>
    </source>
</evidence>
<dbReference type="GO" id="GO:0102971">
    <property type="term" value="F:phosphinothricin N-acetyltransferase activity"/>
    <property type="evidence" value="ECO:0007669"/>
    <property type="project" value="UniProtKB-EC"/>
</dbReference>
<protein>
    <submittedName>
        <fullName evidence="4">Phosphinothricin N-acetyltransferase</fullName>
        <ecNumber evidence="4">2.3.1.183</ecNumber>
    </submittedName>
</protein>
<sequence>MSIDIRRAKLQDAAAVAEVHDHAWRNAYRGILPGVDLERMVERRGPQWWQRAIRRKIHLLVLEVDRQIVGYATLGPSRMRSLPHKGEIYEIYLRPEYQGIGLGRRLFQAARSLLDDMRFKGLAVRALKANDTAVGFYRRLGGNALLETGERIGDSVLPVVVFGWDLR</sequence>
<organism evidence="4 5">
    <name type="scientific">Methylobrevis pamukkalensis</name>
    <dbReference type="NCBI Taxonomy" id="1439726"/>
    <lineage>
        <taxon>Bacteria</taxon>
        <taxon>Pseudomonadati</taxon>
        <taxon>Pseudomonadota</taxon>
        <taxon>Alphaproteobacteria</taxon>
        <taxon>Hyphomicrobiales</taxon>
        <taxon>Pleomorphomonadaceae</taxon>
        <taxon>Methylobrevis</taxon>
    </lineage>
</organism>
<dbReference type="InterPro" id="IPR000182">
    <property type="entry name" value="GNAT_dom"/>
</dbReference>
<dbReference type="CDD" id="cd04301">
    <property type="entry name" value="NAT_SF"/>
    <property type="match status" value="1"/>
</dbReference>
<reference evidence="4 5" key="1">
    <citation type="submission" date="2016-07" db="EMBL/GenBank/DDBJ databases">
        <title>Draft Genome Sequence of Methylobrevis pamukkalensis PK2.</title>
        <authorList>
            <person name="Vasilenko O.V."/>
            <person name="Doronina N.V."/>
            <person name="Shmareva M.N."/>
            <person name="Tarlachkov S.V."/>
            <person name="Mustakhimov I."/>
            <person name="Trotsenko Y.A."/>
        </authorList>
    </citation>
    <scope>NUCLEOTIDE SEQUENCE [LARGE SCALE GENOMIC DNA]</scope>
    <source>
        <strain evidence="4 5">PK2</strain>
    </source>
</reference>
<proteinExistence type="predicted"/>
<keyword evidence="2 4" id="KW-0012">Acyltransferase</keyword>
<dbReference type="PROSITE" id="PS51186">
    <property type="entry name" value="GNAT"/>
    <property type="match status" value="1"/>
</dbReference>
<dbReference type="SUPFAM" id="SSF55729">
    <property type="entry name" value="Acyl-CoA N-acyltransferases (Nat)"/>
    <property type="match status" value="1"/>
</dbReference>
<dbReference type="AlphaFoldDB" id="A0A1E3H6Y4"/>
<evidence type="ECO:0000259" key="3">
    <source>
        <dbReference type="PROSITE" id="PS51186"/>
    </source>
</evidence>
<keyword evidence="5" id="KW-1185">Reference proteome</keyword>
<dbReference type="Gene3D" id="3.40.630.30">
    <property type="match status" value="1"/>
</dbReference>
<dbReference type="Pfam" id="PF00583">
    <property type="entry name" value="Acetyltransf_1"/>
    <property type="match status" value="1"/>
</dbReference>
<dbReference type="EC" id="2.3.1.183" evidence="4"/>
<dbReference type="EMBL" id="MCRJ01000008">
    <property type="protein sequence ID" value="ODN72099.1"/>
    <property type="molecule type" value="Genomic_DNA"/>
</dbReference>
<dbReference type="InterPro" id="IPR016181">
    <property type="entry name" value="Acyl_CoA_acyltransferase"/>
</dbReference>
<dbReference type="PATRIC" id="fig|1439726.3.peg.647"/>